<dbReference type="Gene3D" id="3.40.30.10">
    <property type="entry name" value="Glutaredoxin"/>
    <property type="match status" value="1"/>
</dbReference>
<dbReference type="STRING" id="1177154.Y5S_00065"/>
<accession>A0A095TVH5</accession>
<dbReference type="SUPFAM" id="SSF52833">
    <property type="entry name" value="Thioredoxin-like"/>
    <property type="match status" value="1"/>
</dbReference>
<comment type="similarity">
    <text evidence="1 3 4">Belongs to the ArsC family.</text>
</comment>
<reference evidence="5 6" key="1">
    <citation type="submission" date="2012-09" db="EMBL/GenBank/DDBJ databases">
        <title>Genome Sequence of alkane-degrading Bacterium Alcanivorax sp. 19-m-6.</title>
        <authorList>
            <person name="Lai Q."/>
            <person name="Shao Z."/>
        </authorList>
    </citation>
    <scope>NUCLEOTIDE SEQUENCE [LARGE SCALE GENOMIC DNA]</scope>
    <source>
        <strain evidence="5 6">19-m-6</strain>
    </source>
</reference>
<dbReference type="PROSITE" id="PS51353">
    <property type="entry name" value="ARSC"/>
    <property type="match status" value="1"/>
</dbReference>
<dbReference type="OrthoDB" id="9790554at2"/>
<evidence type="ECO:0000256" key="4">
    <source>
        <dbReference type="RuleBase" id="RU362029"/>
    </source>
</evidence>
<dbReference type="eggNOG" id="COG1393">
    <property type="taxonomic scope" value="Bacteria"/>
</dbReference>
<dbReference type="AlphaFoldDB" id="A0A095TVH5"/>
<dbReference type="EC" id="1.20.4.1" evidence="4"/>
<dbReference type="CDD" id="cd03034">
    <property type="entry name" value="ArsC_ArsC"/>
    <property type="match status" value="1"/>
</dbReference>
<dbReference type="InterPro" id="IPR006660">
    <property type="entry name" value="Arsenate_reductase-like"/>
</dbReference>
<gene>
    <name evidence="5" type="ORF">Y5S_00065</name>
</gene>
<name>A0A095TVH5_9GAMM</name>
<sequence>MTDYTIFHNPRCSKSRQTLALLEENGVTPTIVKYLDDTPDAATLAALIKKLGLSKAHDLVRNKEADYAIAGLSKDSSDKDVIAAMVAHPKLIERPIVVRGDKAVLGRPPENVLALLGK</sequence>
<evidence type="ECO:0000256" key="3">
    <source>
        <dbReference type="PROSITE-ProRule" id="PRU01282"/>
    </source>
</evidence>
<dbReference type="Pfam" id="PF03960">
    <property type="entry name" value="ArsC"/>
    <property type="match status" value="1"/>
</dbReference>
<dbReference type="InterPro" id="IPR036249">
    <property type="entry name" value="Thioredoxin-like_sf"/>
</dbReference>
<dbReference type="Proteomes" id="UP000029444">
    <property type="component" value="Unassembled WGS sequence"/>
</dbReference>
<keyword evidence="6" id="KW-1185">Reference proteome</keyword>
<evidence type="ECO:0000256" key="2">
    <source>
        <dbReference type="ARBA" id="ARBA00023002"/>
    </source>
</evidence>
<dbReference type="PANTHER" id="PTHR30041">
    <property type="entry name" value="ARSENATE REDUCTASE"/>
    <property type="match status" value="1"/>
</dbReference>
<evidence type="ECO:0000313" key="6">
    <source>
        <dbReference type="Proteomes" id="UP000029444"/>
    </source>
</evidence>
<dbReference type="EMBL" id="ARXV01000001">
    <property type="protein sequence ID" value="KGD66398.1"/>
    <property type="molecule type" value="Genomic_DNA"/>
</dbReference>
<comment type="catalytic activity">
    <reaction evidence="4">
        <text>[glutaredoxin]-dithiol + arsenate + glutathione + H(+) = glutathionyl-S-S-[glutaredoxin] + arsenite + H2O</text>
        <dbReference type="Rhea" id="RHEA:22016"/>
        <dbReference type="Rhea" id="RHEA-COMP:10729"/>
        <dbReference type="Rhea" id="RHEA-COMP:17668"/>
        <dbReference type="ChEBI" id="CHEBI:15377"/>
        <dbReference type="ChEBI" id="CHEBI:15378"/>
        <dbReference type="ChEBI" id="CHEBI:29242"/>
        <dbReference type="ChEBI" id="CHEBI:29950"/>
        <dbReference type="ChEBI" id="CHEBI:48597"/>
        <dbReference type="ChEBI" id="CHEBI:57925"/>
        <dbReference type="ChEBI" id="CHEBI:146199"/>
        <dbReference type="EC" id="1.20.4.1"/>
    </reaction>
</comment>
<dbReference type="PATRIC" id="fig|1177154.3.peg.67"/>
<organism evidence="5 6">
    <name type="scientific">Alcanivorax nanhaiticus</name>
    <dbReference type="NCBI Taxonomy" id="1177154"/>
    <lineage>
        <taxon>Bacteria</taxon>
        <taxon>Pseudomonadati</taxon>
        <taxon>Pseudomonadota</taxon>
        <taxon>Gammaproteobacteria</taxon>
        <taxon>Oceanospirillales</taxon>
        <taxon>Alcanivoracaceae</taxon>
        <taxon>Alcanivorax</taxon>
    </lineage>
</organism>
<dbReference type="PANTHER" id="PTHR30041:SF4">
    <property type="entry name" value="ARSENATE REDUCTASE"/>
    <property type="match status" value="1"/>
</dbReference>
<keyword evidence="2 4" id="KW-0560">Oxidoreductase</keyword>
<dbReference type="GO" id="GO:0008794">
    <property type="term" value="F:arsenate reductase (glutaredoxin) activity"/>
    <property type="evidence" value="ECO:0007669"/>
    <property type="project" value="UniProtKB-UniRule"/>
</dbReference>
<evidence type="ECO:0000256" key="1">
    <source>
        <dbReference type="ARBA" id="ARBA00007198"/>
    </source>
</evidence>
<proteinExistence type="inferred from homology"/>
<comment type="caution">
    <text evidence="5">The sequence shown here is derived from an EMBL/GenBank/DDBJ whole genome shotgun (WGS) entry which is preliminary data.</text>
</comment>
<evidence type="ECO:0000313" key="5">
    <source>
        <dbReference type="EMBL" id="KGD66398.1"/>
    </source>
</evidence>
<dbReference type="RefSeq" id="WP_035229252.1">
    <property type="nucleotide sequence ID" value="NZ_ARXV01000001.1"/>
</dbReference>
<dbReference type="InterPro" id="IPR006659">
    <property type="entry name" value="Arsenate_reductase"/>
</dbReference>
<dbReference type="NCBIfam" id="TIGR00014">
    <property type="entry name" value="arsC"/>
    <property type="match status" value="1"/>
</dbReference>
<protein>
    <recommendedName>
        <fullName evidence="4">Arsenate reductase</fullName>
        <ecNumber evidence="4">1.20.4.1</ecNumber>
    </recommendedName>
</protein>